<accession>N1QBZ3</accession>
<dbReference type="HOGENOM" id="CLU_633294_0_0_1"/>
<evidence type="ECO:0000313" key="3">
    <source>
        <dbReference type="Proteomes" id="UP000016932"/>
    </source>
</evidence>
<feature type="compositionally biased region" description="Polar residues" evidence="1">
    <location>
        <begin position="240"/>
        <end position="258"/>
    </location>
</feature>
<dbReference type="AlphaFoldDB" id="N1QBZ3"/>
<dbReference type="GeneID" id="19335302"/>
<dbReference type="KEGG" id="pfj:MYCFIDRAFT_192894"/>
<dbReference type="Pfam" id="PF12511">
    <property type="entry name" value="DUF3716"/>
    <property type="match status" value="1"/>
</dbReference>
<feature type="region of interest" description="Disordered" evidence="1">
    <location>
        <begin position="299"/>
        <end position="324"/>
    </location>
</feature>
<name>N1QBZ3_PSEFD</name>
<dbReference type="VEuPathDB" id="FungiDB:MYCFIDRAFT_192894"/>
<organism evidence="2 3">
    <name type="scientific">Pseudocercospora fijiensis (strain CIRAD86)</name>
    <name type="common">Black leaf streak disease fungus</name>
    <name type="synonym">Mycosphaerella fijiensis</name>
    <dbReference type="NCBI Taxonomy" id="383855"/>
    <lineage>
        <taxon>Eukaryota</taxon>
        <taxon>Fungi</taxon>
        <taxon>Dikarya</taxon>
        <taxon>Ascomycota</taxon>
        <taxon>Pezizomycotina</taxon>
        <taxon>Dothideomycetes</taxon>
        <taxon>Dothideomycetidae</taxon>
        <taxon>Mycosphaerellales</taxon>
        <taxon>Mycosphaerellaceae</taxon>
        <taxon>Pseudocercospora</taxon>
    </lineage>
</organism>
<dbReference type="InterPro" id="IPR022190">
    <property type="entry name" value="DUF3716"/>
</dbReference>
<feature type="region of interest" description="Disordered" evidence="1">
    <location>
        <begin position="89"/>
        <end position="198"/>
    </location>
</feature>
<feature type="compositionally biased region" description="Polar residues" evidence="1">
    <location>
        <begin position="167"/>
        <end position="194"/>
    </location>
</feature>
<dbReference type="Proteomes" id="UP000016932">
    <property type="component" value="Unassembled WGS sequence"/>
</dbReference>
<gene>
    <name evidence="2" type="ORF">MYCFIDRAFT_192894</name>
</gene>
<feature type="compositionally biased region" description="Polar residues" evidence="1">
    <location>
        <begin position="135"/>
        <end position="151"/>
    </location>
</feature>
<dbReference type="RefSeq" id="XP_007921706.1">
    <property type="nucleotide sequence ID" value="XM_007923515.1"/>
</dbReference>
<proteinExistence type="predicted"/>
<reference evidence="2 3" key="1">
    <citation type="journal article" date="2012" name="PLoS Pathog.">
        <title>Diverse lifestyles and strategies of plant pathogenesis encoded in the genomes of eighteen Dothideomycetes fungi.</title>
        <authorList>
            <person name="Ohm R.A."/>
            <person name="Feau N."/>
            <person name="Henrissat B."/>
            <person name="Schoch C.L."/>
            <person name="Horwitz B.A."/>
            <person name="Barry K.W."/>
            <person name="Condon B.J."/>
            <person name="Copeland A.C."/>
            <person name="Dhillon B."/>
            <person name="Glaser F."/>
            <person name="Hesse C.N."/>
            <person name="Kosti I."/>
            <person name="LaButti K."/>
            <person name="Lindquist E.A."/>
            <person name="Lucas S."/>
            <person name="Salamov A.A."/>
            <person name="Bradshaw R.E."/>
            <person name="Ciuffetti L."/>
            <person name="Hamelin R.C."/>
            <person name="Kema G.H.J."/>
            <person name="Lawrence C."/>
            <person name="Scott J.A."/>
            <person name="Spatafora J.W."/>
            <person name="Turgeon B.G."/>
            <person name="de Wit P.J.G.M."/>
            <person name="Zhong S."/>
            <person name="Goodwin S.B."/>
            <person name="Grigoriev I.V."/>
        </authorList>
    </citation>
    <scope>NUCLEOTIDE SEQUENCE [LARGE SCALE GENOMIC DNA]</scope>
    <source>
        <strain evidence="2 3">CIRAD86</strain>
    </source>
</reference>
<feature type="compositionally biased region" description="Polar residues" evidence="1">
    <location>
        <begin position="117"/>
        <end position="126"/>
    </location>
</feature>
<dbReference type="EMBL" id="KB446555">
    <property type="protein sequence ID" value="EME88822.1"/>
    <property type="molecule type" value="Genomic_DNA"/>
</dbReference>
<evidence type="ECO:0000256" key="1">
    <source>
        <dbReference type="SAM" id="MobiDB-lite"/>
    </source>
</evidence>
<feature type="region of interest" description="Disordered" evidence="1">
    <location>
        <begin position="236"/>
        <end position="258"/>
    </location>
</feature>
<protein>
    <submittedName>
        <fullName evidence="2">Uncharacterized protein</fullName>
    </submittedName>
</protein>
<keyword evidence="3" id="KW-1185">Reference proteome</keyword>
<evidence type="ECO:0000313" key="2">
    <source>
        <dbReference type="EMBL" id="EME88822.1"/>
    </source>
</evidence>
<sequence>MRQWLGDVLFKAQFAAVAGKRYDNIISAFVQLSGEERAGNAKCKNCAKVPIYPQCISRPDIQKGSCGCCIYNKNASRCSLRGDDNDAPLPGHVESTTAHAARDPSYELFSPNERSDGGSQKISGSVNAPERHTARSSVTTLKSRVSTTGSSLEEIPATGPLKRSKAVENNSSLTTRTAASVTDGVAQQASGSTSHHTKAAETLLARTIGVSSDSMRVPSNATANQDTIVVAPRRSASFEPGSNTAQENLESRATTTSEDLYTSTPARVKDVSKAEILVNNQRSPSPEIEIIYPQPAASSTTLVPKPNHNTASTSGTAQSQPSNSHVIPILSKADQRRILCRAFCTFKKGETKIRNMNFRGCETFDRFVSQLTETRNRALDLKHFCYSLPPHEEDYVIDAEDLEAYQDLLMQAKELLRDMPDNEILRIRVNARL</sequence>